<organism evidence="1 2">
    <name type="scientific">Trichinella spiralis</name>
    <name type="common">Trichina worm</name>
    <dbReference type="NCBI Taxonomy" id="6334"/>
    <lineage>
        <taxon>Eukaryota</taxon>
        <taxon>Metazoa</taxon>
        <taxon>Ecdysozoa</taxon>
        <taxon>Nematoda</taxon>
        <taxon>Enoplea</taxon>
        <taxon>Dorylaimia</taxon>
        <taxon>Trichinellida</taxon>
        <taxon>Trichinellidae</taxon>
        <taxon>Trichinella</taxon>
    </lineage>
</organism>
<reference evidence="1 2" key="1">
    <citation type="submission" date="2015-01" db="EMBL/GenBank/DDBJ databases">
        <title>Evolution of Trichinella species and genotypes.</title>
        <authorList>
            <person name="Korhonen P.K."/>
            <person name="Edoardo P."/>
            <person name="Giuseppe L.R."/>
            <person name="Gasser R.B."/>
        </authorList>
    </citation>
    <scope>NUCLEOTIDE SEQUENCE [LARGE SCALE GENOMIC DNA]</scope>
    <source>
        <strain evidence="1">ISS3</strain>
    </source>
</reference>
<sequence length="40" mass="4638">MVADSISNASSLSLPRFATTRHQHNKWYPEISYFRVISKV</sequence>
<dbReference type="Proteomes" id="UP000054776">
    <property type="component" value="Unassembled WGS sequence"/>
</dbReference>
<name>A0A0V1A863_TRISP</name>
<evidence type="ECO:0000313" key="2">
    <source>
        <dbReference type="Proteomes" id="UP000054776"/>
    </source>
</evidence>
<keyword evidence="2" id="KW-1185">Reference proteome</keyword>
<comment type="caution">
    <text evidence="1">The sequence shown here is derived from an EMBL/GenBank/DDBJ whole genome shotgun (WGS) entry which is preliminary data.</text>
</comment>
<evidence type="ECO:0000313" key="1">
    <source>
        <dbReference type="EMBL" id="KRY21047.1"/>
    </source>
</evidence>
<accession>A0A0V1A863</accession>
<dbReference type="EMBL" id="JYDH01002097">
    <property type="protein sequence ID" value="KRY21047.1"/>
    <property type="molecule type" value="Genomic_DNA"/>
</dbReference>
<gene>
    <name evidence="1" type="ORF">T01_15080</name>
</gene>
<proteinExistence type="predicted"/>
<dbReference type="InParanoid" id="A0A0V1A863"/>
<protein>
    <submittedName>
        <fullName evidence="1">Uncharacterized protein</fullName>
    </submittedName>
</protein>
<dbReference type="AlphaFoldDB" id="A0A0V1A863"/>